<evidence type="ECO:0000313" key="9">
    <source>
        <dbReference type="EMBL" id="CAK1587503.1"/>
    </source>
</evidence>
<evidence type="ECO:0000313" key="14">
    <source>
        <dbReference type="Proteomes" id="UP001314205"/>
    </source>
</evidence>
<comment type="function">
    <text evidence="5">Involved in transvection phenomena (= synapsis-dependent gene expression), where the synaptic pairing of chromosomes carrying genes with which zeste interacts influences the expression of these genes. Zeste binds to DNA and stimulates transcription from a nearby promoter.</text>
</comment>
<dbReference type="EMBL" id="CAVLGL010000104">
    <property type="protein sequence ID" value="CAK1598549.1"/>
    <property type="molecule type" value="Genomic_DNA"/>
</dbReference>
<evidence type="ECO:0000313" key="10">
    <source>
        <dbReference type="EMBL" id="CAK1587794.1"/>
    </source>
</evidence>
<name>A0AAV1LWI6_9NEOP</name>
<dbReference type="EMBL" id="CAVLGL010000104">
    <property type="protein sequence ID" value="CAK1598584.1"/>
    <property type="molecule type" value="Genomic_DNA"/>
</dbReference>
<feature type="domain" description="Myb/SANT-like DNA-binding" evidence="7">
    <location>
        <begin position="10"/>
        <end position="82"/>
    </location>
</feature>
<accession>A0AAV1LWI6</accession>
<dbReference type="InterPro" id="IPR028002">
    <property type="entry name" value="Myb_DNA-bind_5"/>
</dbReference>
<organism evidence="11 14">
    <name type="scientific">Parnassius mnemosyne</name>
    <name type="common">clouded apollo</name>
    <dbReference type="NCBI Taxonomy" id="213953"/>
    <lineage>
        <taxon>Eukaryota</taxon>
        <taxon>Metazoa</taxon>
        <taxon>Ecdysozoa</taxon>
        <taxon>Arthropoda</taxon>
        <taxon>Hexapoda</taxon>
        <taxon>Insecta</taxon>
        <taxon>Pterygota</taxon>
        <taxon>Neoptera</taxon>
        <taxon>Endopterygota</taxon>
        <taxon>Lepidoptera</taxon>
        <taxon>Glossata</taxon>
        <taxon>Ditrysia</taxon>
        <taxon>Papilionoidea</taxon>
        <taxon>Papilionidae</taxon>
        <taxon>Parnassiinae</taxon>
        <taxon>Parnassini</taxon>
        <taxon>Parnassius</taxon>
        <taxon>Driopa</taxon>
    </lineage>
</organism>
<dbReference type="AlphaFoldDB" id="A0AAV1LWI6"/>
<dbReference type="EMBL" id="CAVLGL010000082">
    <property type="protein sequence ID" value="CAK1587503.1"/>
    <property type="molecule type" value="Genomic_DNA"/>
</dbReference>
<protein>
    <recommendedName>
        <fullName evidence="2">Regulatory protein zeste</fullName>
    </recommendedName>
</protein>
<evidence type="ECO:0000256" key="2">
    <source>
        <dbReference type="ARBA" id="ARBA00016807"/>
    </source>
</evidence>
<comment type="caution">
    <text evidence="11">The sequence shown here is derived from an EMBL/GenBank/DDBJ whole genome shotgun (WGS) entry which is preliminary data.</text>
</comment>
<evidence type="ECO:0000313" key="13">
    <source>
        <dbReference type="EMBL" id="CAK1603459.1"/>
    </source>
</evidence>
<evidence type="ECO:0000256" key="4">
    <source>
        <dbReference type="ARBA" id="ARBA00023163"/>
    </source>
</evidence>
<evidence type="ECO:0000313" key="12">
    <source>
        <dbReference type="EMBL" id="CAK1598584.1"/>
    </source>
</evidence>
<evidence type="ECO:0000256" key="6">
    <source>
        <dbReference type="SAM" id="Coils"/>
    </source>
</evidence>
<keyword evidence="14" id="KW-1185">Reference proteome</keyword>
<feature type="coiled-coil region" evidence="6">
    <location>
        <begin position="244"/>
        <end position="292"/>
    </location>
</feature>
<dbReference type="EMBL" id="CAVLGL010000002">
    <property type="protein sequence ID" value="CAK1579790.1"/>
    <property type="molecule type" value="Genomic_DNA"/>
</dbReference>
<reference evidence="11 14" key="1">
    <citation type="submission" date="2023-11" db="EMBL/GenBank/DDBJ databases">
        <authorList>
            <person name="Hedman E."/>
            <person name="Englund M."/>
            <person name="Stromberg M."/>
            <person name="Nyberg Akerstrom W."/>
            <person name="Nylinder S."/>
            <person name="Jareborg N."/>
            <person name="Kallberg Y."/>
            <person name="Kronander E."/>
        </authorList>
    </citation>
    <scope>NUCLEOTIDE SEQUENCE [LARGE SCALE GENOMIC DNA]</scope>
</reference>
<evidence type="ECO:0000256" key="3">
    <source>
        <dbReference type="ARBA" id="ARBA00023015"/>
    </source>
</evidence>
<dbReference type="EMBL" id="CAVLGL010000082">
    <property type="protein sequence ID" value="CAK1587794.1"/>
    <property type="molecule type" value="Genomic_DNA"/>
</dbReference>
<sequence>MDSEIVKGKPLTKEESKFLLDLIEGSKIITTKTTNATNNKLKTEEWIRLAERFNATATNFPRTPQQLRLKWENLKKNSRKRSTKIRMNQIKTGGGPADYIPPDDILDRVTSLLGSTVSGFTVPFGGDKEIAWFNVGGGGDGDGEGGTSDSENLGNVMVQTPQILQTFTDLNETTISTPLCNEKGIENVVADYQVLEVVDQNLITPNKTKRLTFSTPRAVKKKLKKDENRTARNLAIAEYYSAKKQCLDATLNNINLENDNLKLKNLELNLNNEKLKLETEKLKLELERLRKQQ</sequence>
<keyword evidence="6" id="KW-0175">Coiled coil</keyword>
<evidence type="ECO:0000313" key="11">
    <source>
        <dbReference type="EMBL" id="CAK1598549.1"/>
    </source>
</evidence>
<dbReference type="EMBL" id="CAVLGL010000148">
    <property type="protein sequence ID" value="CAK1603459.1"/>
    <property type="molecule type" value="Genomic_DNA"/>
</dbReference>
<evidence type="ECO:0000256" key="1">
    <source>
        <dbReference type="ARBA" id="ARBA00011764"/>
    </source>
</evidence>
<comment type="subunit">
    <text evidence="1">Self-associates forming complexes of several hundred monomers.</text>
</comment>
<evidence type="ECO:0000313" key="8">
    <source>
        <dbReference type="EMBL" id="CAK1579790.1"/>
    </source>
</evidence>
<proteinExistence type="predicted"/>
<evidence type="ECO:0000256" key="5">
    <source>
        <dbReference type="ARBA" id="ARBA00025466"/>
    </source>
</evidence>
<keyword evidence="4" id="KW-0804">Transcription</keyword>
<keyword evidence="3" id="KW-0805">Transcription regulation</keyword>
<evidence type="ECO:0000259" key="7">
    <source>
        <dbReference type="Pfam" id="PF13873"/>
    </source>
</evidence>
<dbReference type="Pfam" id="PF13873">
    <property type="entry name" value="Myb_DNA-bind_5"/>
    <property type="match status" value="1"/>
</dbReference>
<gene>
    <name evidence="8" type="ORF">PARMNEM_LOCUS1683</name>
    <name evidence="11" type="ORF">PARMNEM_LOCUS17523</name>
    <name evidence="12" type="ORF">PARMNEM_LOCUS17554</name>
    <name evidence="13" type="ORF">PARMNEM_LOCUS21831</name>
    <name evidence="9" type="ORF">PARMNEM_LOCUS8319</name>
    <name evidence="10" type="ORF">PARMNEM_LOCUS8519</name>
</gene>
<dbReference type="Proteomes" id="UP001314205">
    <property type="component" value="Unassembled WGS sequence"/>
</dbReference>